<comment type="caution">
    <text evidence="1">The sequence shown here is derived from an EMBL/GenBank/DDBJ whole genome shotgun (WGS) entry which is preliminary data.</text>
</comment>
<gene>
    <name evidence="1" type="ORF">GP2143_05905</name>
</gene>
<name>A0YBN1_9GAMM</name>
<keyword evidence="2" id="KW-1185">Reference proteome</keyword>
<dbReference type="EMBL" id="AAVT01000002">
    <property type="protein sequence ID" value="EAW31961.1"/>
    <property type="molecule type" value="Genomic_DNA"/>
</dbReference>
<accession>A0YBN1</accession>
<dbReference type="AlphaFoldDB" id="A0YBN1"/>
<dbReference type="Proteomes" id="UP000004931">
    <property type="component" value="Unassembled WGS sequence"/>
</dbReference>
<evidence type="ECO:0000313" key="1">
    <source>
        <dbReference type="EMBL" id="EAW31961.1"/>
    </source>
</evidence>
<organism evidence="1 2">
    <name type="scientific">marine gamma proteobacterium HTCC2143</name>
    <dbReference type="NCBI Taxonomy" id="247633"/>
    <lineage>
        <taxon>Bacteria</taxon>
        <taxon>Pseudomonadati</taxon>
        <taxon>Pseudomonadota</taxon>
        <taxon>Gammaproteobacteria</taxon>
        <taxon>Cellvibrionales</taxon>
        <taxon>Spongiibacteraceae</taxon>
        <taxon>BD1-7 clade</taxon>
    </lineage>
</organism>
<sequence length="73" mass="8616">MSGYLRAVAMRLESDVPMVWAQILYRYKNVDLLDKRLNRRRAKTDKMSALLEQTFFTGLKAAICTNFVLLHWH</sequence>
<protein>
    <submittedName>
        <fullName evidence="1">Uncharacterized protein</fullName>
    </submittedName>
</protein>
<reference evidence="1 2" key="1">
    <citation type="journal article" date="2010" name="J. Bacteriol.">
        <title>Genome sequence of the oligotrophic marine Gammaproteobacterium HTCC2143, isolated from the Oregon Coast.</title>
        <authorList>
            <person name="Oh H.M."/>
            <person name="Kang I."/>
            <person name="Ferriera S."/>
            <person name="Giovannoni S.J."/>
            <person name="Cho J.C."/>
        </authorList>
    </citation>
    <scope>NUCLEOTIDE SEQUENCE [LARGE SCALE GENOMIC DNA]</scope>
    <source>
        <strain evidence="1 2">HTCC2143</strain>
    </source>
</reference>
<evidence type="ECO:0000313" key="2">
    <source>
        <dbReference type="Proteomes" id="UP000004931"/>
    </source>
</evidence>
<proteinExistence type="predicted"/>